<reference evidence="1" key="1">
    <citation type="submission" date="2021-01" db="EMBL/GenBank/DDBJ databases">
        <title>Phytophthora aleatoria, a newly-described species from Pinus radiata is distinct from Phytophthora cactorum isolates based on comparative genomics.</title>
        <authorList>
            <person name="Mcdougal R."/>
            <person name="Panda P."/>
            <person name="Williams N."/>
            <person name="Studholme D.J."/>
        </authorList>
    </citation>
    <scope>NUCLEOTIDE SEQUENCE</scope>
    <source>
        <strain evidence="1">NZFS 3830</strain>
    </source>
</reference>
<proteinExistence type="predicted"/>
<organism evidence="1 2">
    <name type="scientific">Phytophthora cactorum</name>
    <dbReference type="NCBI Taxonomy" id="29920"/>
    <lineage>
        <taxon>Eukaryota</taxon>
        <taxon>Sar</taxon>
        <taxon>Stramenopiles</taxon>
        <taxon>Oomycota</taxon>
        <taxon>Peronosporomycetes</taxon>
        <taxon>Peronosporales</taxon>
        <taxon>Peronosporaceae</taxon>
        <taxon>Phytophthora</taxon>
    </lineage>
</organism>
<evidence type="ECO:0000313" key="1">
    <source>
        <dbReference type="EMBL" id="KAG6953043.1"/>
    </source>
</evidence>
<accession>A0A8T1U193</accession>
<sequence length="58" mass="6589">MRNLNSTEILVDTIILVMNCGTKLHRRKRDQLAQLTTMLTTRLYSHISVATTTLSGKE</sequence>
<dbReference type="EMBL" id="JAENGZ010000863">
    <property type="protein sequence ID" value="KAG6953043.1"/>
    <property type="molecule type" value="Genomic_DNA"/>
</dbReference>
<protein>
    <submittedName>
        <fullName evidence="1">Uncharacterized protein</fullName>
    </submittedName>
</protein>
<dbReference type="Proteomes" id="UP000688947">
    <property type="component" value="Unassembled WGS sequence"/>
</dbReference>
<name>A0A8T1U193_9STRA</name>
<evidence type="ECO:0000313" key="2">
    <source>
        <dbReference type="Proteomes" id="UP000688947"/>
    </source>
</evidence>
<dbReference type="AlphaFoldDB" id="A0A8T1U193"/>
<comment type="caution">
    <text evidence="1">The sequence shown here is derived from an EMBL/GenBank/DDBJ whole genome shotgun (WGS) entry which is preliminary data.</text>
</comment>
<gene>
    <name evidence="1" type="ORF">JG687_00012632</name>
</gene>